<protein>
    <submittedName>
        <fullName evidence="1">Uncharacterized protein</fullName>
    </submittedName>
</protein>
<sequence>MPGIDVPPSIVAYIGTDQLFVTYLLPGPFIQYRFGLAHKIDTLLPLVLLLDPPTLELPWLDTSYRPCLPATKFFRSTSVTNPLCLLCPSCSRLVSVSVLLSATLSRFVWLSGSKTTSRALSTTLIRRDVLFSSFRPTHPQEWLVVRDSYKMLVLCYCFPAPASTFLGTPLPFFSWYSDLAFLLTCRFLQLPQVSDIFENAQALQIVLITPTRQMPVS</sequence>
<organism evidence="1 2">
    <name type="scientific">Mycena maculata</name>
    <dbReference type="NCBI Taxonomy" id="230809"/>
    <lineage>
        <taxon>Eukaryota</taxon>
        <taxon>Fungi</taxon>
        <taxon>Dikarya</taxon>
        <taxon>Basidiomycota</taxon>
        <taxon>Agaricomycotina</taxon>
        <taxon>Agaricomycetes</taxon>
        <taxon>Agaricomycetidae</taxon>
        <taxon>Agaricales</taxon>
        <taxon>Marasmiineae</taxon>
        <taxon>Mycenaceae</taxon>
        <taxon>Mycena</taxon>
    </lineage>
</organism>
<evidence type="ECO:0000313" key="1">
    <source>
        <dbReference type="EMBL" id="KAJ7767990.1"/>
    </source>
</evidence>
<comment type="caution">
    <text evidence="1">The sequence shown here is derived from an EMBL/GenBank/DDBJ whole genome shotgun (WGS) entry which is preliminary data.</text>
</comment>
<dbReference type="Proteomes" id="UP001215280">
    <property type="component" value="Unassembled WGS sequence"/>
</dbReference>
<accession>A0AAD7JMZ0</accession>
<evidence type="ECO:0000313" key="2">
    <source>
        <dbReference type="Proteomes" id="UP001215280"/>
    </source>
</evidence>
<name>A0AAD7JMZ0_9AGAR</name>
<keyword evidence="2" id="KW-1185">Reference proteome</keyword>
<gene>
    <name evidence="1" type="ORF">DFH07DRAFT_313903</name>
</gene>
<proteinExistence type="predicted"/>
<dbReference type="AlphaFoldDB" id="A0AAD7JMZ0"/>
<reference evidence="1" key="1">
    <citation type="submission" date="2023-03" db="EMBL/GenBank/DDBJ databases">
        <title>Massive genome expansion in bonnet fungi (Mycena s.s.) driven by repeated elements and novel gene families across ecological guilds.</title>
        <authorList>
            <consortium name="Lawrence Berkeley National Laboratory"/>
            <person name="Harder C.B."/>
            <person name="Miyauchi S."/>
            <person name="Viragh M."/>
            <person name="Kuo A."/>
            <person name="Thoen E."/>
            <person name="Andreopoulos B."/>
            <person name="Lu D."/>
            <person name="Skrede I."/>
            <person name="Drula E."/>
            <person name="Henrissat B."/>
            <person name="Morin E."/>
            <person name="Kohler A."/>
            <person name="Barry K."/>
            <person name="LaButti K."/>
            <person name="Morin E."/>
            <person name="Salamov A."/>
            <person name="Lipzen A."/>
            <person name="Mereny Z."/>
            <person name="Hegedus B."/>
            <person name="Baldrian P."/>
            <person name="Stursova M."/>
            <person name="Weitz H."/>
            <person name="Taylor A."/>
            <person name="Grigoriev I.V."/>
            <person name="Nagy L.G."/>
            <person name="Martin F."/>
            <person name="Kauserud H."/>
        </authorList>
    </citation>
    <scope>NUCLEOTIDE SEQUENCE</scope>
    <source>
        <strain evidence="1">CBHHK188m</strain>
    </source>
</reference>
<dbReference type="EMBL" id="JARJLG010000029">
    <property type="protein sequence ID" value="KAJ7767990.1"/>
    <property type="molecule type" value="Genomic_DNA"/>
</dbReference>